<dbReference type="AlphaFoldDB" id="A0A7R8CY06"/>
<accession>A0A7R8CY06</accession>
<reference evidence="1" key="1">
    <citation type="submission" date="2021-02" db="EMBL/GenBank/DDBJ databases">
        <authorList>
            <person name="Bekaert M."/>
        </authorList>
    </citation>
    <scope>NUCLEOTIDE SEQUENCE</scope>
    <source>
        <strain evidence="1">IoA-00</strain>
    </source>
</reference>
<keyword evidence="2" id="KW-1185">Reference proteome</keyword>
<proteinExistence type="predicted"/>
<organism evidence="1 2">
    <name type="scientific">Lepeophtheirus salmonis</name>
    <name type="common">Salmon louse</name>
    <name type="synonym">Caligus salmonis</name>
    <dbReference type="NCBI Taxonomy" id="72036"/>
    <lineage>
        <taxon>Eukaryota</taxon>
        <taxon>Metazoa</taxon>
        <taxon>Ecdysozoa</taxon>
        <taxon>Arthropoda</taxon>
        <taxon>Crustacea</taxon>
        <taxon>Multicrustacea</taxon>
        <taxon>Hexanauplia</taxon>
        <taxon>Copepoda</taxon>
        <taxon>Siphonostomatoida</taxon>
        <taxon>Caligidae</taxon>
        <taxon>Lepeophtheirus</taxon>
    </lineage>
</organism>
<dbReference type="Proteomes" id="UP000675881">
    <property type="component" value="Chromosome 6"/>
</dbReference>
<evidence type="ECO:0000313" key="1">
    <source>
        <dbReference type="EMBL" id="CAF2966516.1"/>
    </source>
</evidence>
<protein>
    <submittedName>
        <fullName evidence="1">(salmon louse) hypothetical protein</fullName>
    </submittedName>
</protein>
<name>A0A7R8CY06_LEPSM</name>
<gene>
    <name evidence="1" type="ORF">LSAA_11381</name>
</gene>
<evidence type="ECO:0000313" key="2">
    <source>
        <dbReference type="Proteomes" id="UP000675881"/>
    </source>
</evidence>
<sequence length="121" mass="13533">MKKPLEEVISLGISMYFTATTITHSKASNLKRVHTTWAQLRLLPFIYPSPNINLLIINTLNVKDKNMTLDISSSPEWKFPRKEISPVVASGKLKGMMESVAEIANCFVNYTQDPSFSGNSV</sequence>
<dbReference type="EMBL" id="HG994585">
    <property type="protein sequence ID" value="CAF2966516.1"/>
    <property type="molecule type" value="Genomic_DNA"/>
</dbReference>